<name>A0ACC2P0S1_9HYME</name>
<protein>
    <submittedName>
        <fullName evidence="1">Uncharacterized protein</fullName>
    </submittedName>
</protein>
<evidence type="ECO:0000313" key="2">
    <source>
        <dbReference type="Proteomes" id="UP001239111"/>
    </source>
</evidence>
<comment type="caution">
    <text evidence="1">The sequence shown here is derived from an EMBL/GenBank/DDBJ whole genome shotgun (WGS) entry which is preliminary data.</text>
</comment>
<evidence type="ECO:0000313" key="1">
    <source>
        <dbReference type="EMBL" id="KAJ8677016.1"/>
    </source>
</evidence>
<keyword evidence="2" id="KW-1185">Reference proteome</keyword>
<gene>
    <name evidence="1" type="ORF">QAD02_012803</name>
</gene>
<reference evidence="1" key="1">
    <citation type="submission" date="2023-04" db="EMBL/GenBank/DDBJ databases">
        <title>A chromosome-level genome assembly of the parasitoid wasp Eretmocerus hayati.</title>
        <authorList>
            <person name="Zhong Y."/>
            <person name="Liu S."/>
            <person name="Liu Y."/>
        </authorList>
    </citation>
    <scope>NUCLEOTIDE SEQUENCE</scope>
    <source>
        <strain evidence="1">ZJU_SS_LIU_2023</strain>
    </source>
</reference>
<organism evidence="1 2">
    <name type="scientific">Eretmocerus hayati</name>
    <dbReference type="NCBI Taxonomy" id="131215"/>
    <lineage>
        <taxon>Eukaryota</taxon>
        <taxon>Metazoa</taxon>
        <taxon>Ecdysozoa</taxon>
        <taxon>Arthropoda</taxon>
        <taxon>Hexapoda</taxon>
        <taxon>Insecta</taxon>
        <taxon>Pterygota</taxon>
        <taxon>Neoptera</taxon>
        <taxon>Endopterygota</taxon>
        <taxon>Hymenoptera</taxon>
        <taxon>Apocrita</taxon>
        <taxon>Proctotrupomorpha</taxon>
        <taxon>Chalcidoidea</taxon>
        <taxon>Aphelinidae</taxon>
        <taxon>Aphelininae</taxon>
        <taxon>Eretmocerus</taxon>
    </lineage>
</organism>
<dbReference type="EMBL" id="CM056742">
    <property type="protein sequence ID" value="KAJ8677016.1"/>
    <property type="molecule type" value="Genomic_DNA"/>
</dbReference>
<dbReference type="Proteomes" id="UP001239111">
    <property type="component" value="Chromosome 2"/>
</dbReference>
<accession>A0ACC2P0S1</accession>
<sequence>MGPGILLVTRTADCVVVVTDVVTVVVAATVTTVDEVVRVGATERGGNPEVAGHGRVDAESATALRDLVDKEVVVDRETVVDETNSVAAASVLVMSKNSAKVRQLTSTPVKLPAIPTRLLGSPTVHRKSPKNPEVYAHASLHSVN</sequence>
<proteinExistence type="predicted"/>